<keyword evidence="11" id="KW-0804">Transcription</keyword>
<dbReference type="CDD" id="cd00075">
    <property type="entry name" value="HATPase"/>
    <property type="match status" value="1"/>
</dbReference>
<dbReference type="FunFam" id="3.30.565.10:FF:000037">
    <property type="entry name" value="Hybrid sensor histidine kinase/response regulator"/>
    <property type="match status" value="1"/>
</dbReference>
<evidence type="ECO:0000256" key="9">
    <source>
        <dbReference type="ARBA" id="ARBA00023015"/>
    </source>
</evidence>
<evidence type="ECO:0000256" key="6">
    <source>
        <dbReference type="ARBA" id="ARBA00022777"/>
    </source>
</evidence>
<dbReference type="SMART" id="SM00387">
    <property type="entry name" value="HATPase_c"/>
    <property type="match status" value="1"/>
</dbReference>
<keyword evidence="19" id="KW-1185">Reference proteome</keyword>
<proteinExistence type="predicted"/>
<dbReference type="SMART" id="SM00388">
    <property type="entry name" value="HisKA"/>
    <property type="match status" value="1"/>
</dbReference>
<evidence type="ECO:0000259" key="15">
    <source>
        <dbReference type="PROSITE" id="PS01124"/>
    </source>
</evidence>
<dbReference type="SUPFAM" id="SSF101898">
    <property type="entry name" value="NHL repeat"/>
    <property type="match status" value="1"/>
</dbReference>
<dbReference type="PANTHER" id="PTHR43547:SF2">
    <property type="entry name" value="HYBRID SIGNAL TRANSDUCTION HISTIDINE KINASE C"/>
    <property type="match status" value="1"/>
</dbReference>
<dbReference type="Gene3D" id="2.130.10.10">
    <property type="entry name" value="YVTN repeat-like/Quinoprotein amine dehydrogenase"/>
    <property type="match status" value="2"/>
</dbReference>
<evidence type="ECO:0000256" key="11">
    <source>
        <dbReference type="ARBA" id="ARBA00023163"/>
    </source>
</evidence>
<dbReference type="InterPro" id="IPR018062">
    <property type="entry name" value="HTH_AraC-typ_CS"/>
</dbReference>
<dbReference type="InterPro" id="IPR009057">
    <property type="entry name" value="Homeodomain-like_sf"/>
</dbReference>
<dbReference type="GO" id="GO:0043565">
    <property type="term" value="F:sequence-specific DNA binding"/>
    <property type="evidence" value="ECO:0007669"/>
    <property type="project" value="InterPro"/>
</dbReference>
<dbReference type="Pfam" id="PF07495">
    <property type="entry name" value="Y_Y_Y"/>
    <property type="match status" value="1"/>
</dbReference>
<evidence type="ECO:0000256" key="13">
    <source>
        <dbReference type="SAM" id="Phobius"/>
    </source>
</evidence>
<evidence type="ECO:0000259" key="17">
    <source>
        <dbReference type="PROSITE" id="PS50110"/>
    </source>
</evidence>
<accession>A0A443YIA7</accession>
<dbReference type="InterPro" id="IPR013783">
    <property type="entry name" value="Ig-like_fold"/>
</dbReference>
<keyword evidence="8" id="KW-0902">Two-component regulatory system</keyword>
<evidence type="ECO:0000256" key="2">
    <source>
        <dbReference type="ARBA" id="ARBA00012438"/>
    </source>
</evidence>
<evidence type="ECO:0000256" key="8">
    <source>
        <dbReference type="ARBA" id="ARBA00023012"/>
    </source>
</evidence>
<evidence type="ECO:0000256" key="12">
    <source>
        <dbReference type="PROSITE-ProRule" id="PRU00169"/>
    </source>
</evidence>
<evidence type="ECO:0000256" key="5">
    <source>
        <dbReference type="ARBA" id="ARBA00022741"/>
    </source>
</evidence>
<keyword evidence="13" id="KW-0472">Membrane</keyword>
<dbReference type="Pfam" id="PF02518">
    <property type="entry name" value="HATPase_c"/>
    <property type="match status" value="1"/>
</dbReference>
<dbReference type="CDD" id="cd17574">
    <property type="entry name" value="REC_OmpR"/>
    <property type="match status" value="1"/>
</dbReference>
<dbReference type="EC" id="2.7.13.3" evidence="2"/>
<dbReference type="GO" id="GO:0005524">
    <property type="term" value="F:ATP binding"/>
    <property type="evidence" value="ECO:0007669"/>
    <property type="project" value="UniProtKB-KW"/>
</dbReference>
<dbReference type="InterPro" id="IPR036097">
    <property type="entry name" value="HisK_dim/P_sf"/>
</dbReference>
<keyword evidence="5" id="KW-0547">Nucleotide-binding</keyword>
<dbReference type="FunFam" id="1.10.287.130:FF:000034">
    <property type="entry name" value="Two-component system sensor histidine kinase/response regulator"/>
    <property type="match status" value="1"/>
</dbReference>
<feature type="chain" id="PRO_5019251922" description="histidine kinase" evidence="14">
    <location>
        <begin position="20"/>
        <end position="1310"/>
    </location>
</feature>
<dbReference type="InterPro" id="IPR011110">
    <property type="entry name" value="Reg_prop"/>
</dbReference>
<dbReference type="InterPro" id="IPR011006">
    <property type="entry name" value="CheY-like_superfamily"/>
</dbReference>
<keyword evidence="3 12" id="KW-0597">Phosphoprotein</keyword>
<dbReference type="Pfam" id="PF12833">
    <property type="entry name" value="HTH_18"/>
    <property type="match status" value="1"/>
</dbReference>
<dbReference type="Gene3D" id="3.40.50.2300">
    <property type="match status" value="1"/>
</dbReference>
<dbReference type="Gene3D" id="1.10.10.60">
    <property type="entry name" value="Homeodomain-like"/>
    <property type="match status" value="1"/>
</dbReference>
<evidence type="ECO:0000256" key="3">
    <source>
        <dbReference type="ARBA" id="ARBA00022553"/>
    </source>
</evidence>
<sequence length="1310" mass="147802">MRPLFCFLLLLLFLSKSNAQKTLTAIQHKDLMSEQTLKITQDQKGFIWVSNRFGIDRFDGYSVKHYEIPMLANANPVRYINVIANSQKQIYAYTSNGGIYQYQPTSDTFQLLTNLNFYIRTVSLDPDGRIWFGTNHKLGLLENGKVKIIEKPLLKGLLVKGIINYTDQQKMIVTDYGLFWLNTATEAITHFFNQEQRNSFNKIQIETAFWDSEQQMLWIGTVSGSLLTYHLKSKQLGIVSLPAENQAMIMCIAELNQSTLIVGTDGAGAFLVDKAGKNIITKFNQYDTTEHLSGDAIYDVFKDKDQRIWIGTDGGINLMETPLSGFRVQMRYDDKPNLIAKDVVTCLLEDVNGNQWFGTNGGLSFKDTRTGKVTFLLKSSYILSLFQAKDGLIWVGTYGSGVYVLNTQGDVLHHYVKNEGAQSLASNFVYAIAADDDGNIWLGGKKGMSSKFDILTRQFYQVSLGQVNYFTKNINGNILAATEIGLFEINSKSLKVIPHPISKTLRSKYVCDIYLQGDTIIWLATYGAGLVRYQVPVGKLKYISTAGKHTQEITYSLVPDSDGQLWVAGRDKISAINLQTLRVKNYPKKLMPINMSFFQTARMKTRTGDIFFGGTKGFISFNPKSISTPTYSEKIVFLNFNLFNKEVKAGEQDSPLKKPLDNTSEITLQHDQHSFALTFTTINFSQSVERRFLWKLDGLDKNWVGPSVENTANYTNLSPGKYLFHVKAIGNNNEVLDERTIQILIKPAFYNTWLAYLFYVGLIVGLIYWWMKQTKMRAYLETSLAFEKKEKQRTEEVAQSKLNFFTNVSHEIRTPITLILGQTEQLLNTENVKPALQHKLQGIHKNASNLGNLVNELLDFRKQEQGYAQLKRTDVDLIELLKEISERFSVLAQQNNIELNLDINENSLVLLLDRKQMEKVINNLLSNAVKACSVGDRIVLKVKTNSNEVQLVVEDTGKGIPKDKLQHIFDPFYQVEQTASPGTGIGLAISKSIVELHGGQISAVSTLGQGTVFTVTLERNASLSVEEQLMVTEEHLPEAEVEESNLVAQIAATEEATKKRLLLVEDNEELRGFLQEILAQLFHVYTAEDGEQGLEIARKEQPDLIISDVMMPIMSGTELCAKLKSNFDTCHIPVVLLTAKSAVEHQLEGLRTGADDYVTKPFHTKLLIQRCNNLINARQVLKAKYFNQPGLAQQQEVATTEIDRKFIDQATAIVEEHLHSEIDVNLFASEMGLSRSSLFSKLKGVTGLTPNTFISNIRLKKAADMLQNSPELNISQIAYNLGFSSPRYFNKCFKEQYGYAPQEYRKKHVQ</sequence>
<gene>
    <name evidence="18" type="ORF">DPV69_20675</name>
</gene>
<keyword evidence="9" id="KW-0805">Transcription regulation</keyword>
<dbReference type="FunFam" id="3.40.50.2300:FF:000138">
    <property type="entry name" value="Two-component system sensor histidine kinase/response regulator"/>
    <property type="match status" value="1"/>
</dbReference>
<dbReference type="RefSeq" id="WP_113649337.1">
    <property type="nucleotide sequence ID" value="NZ_QMHN01000010.1"/>
</dbReference>
<feature type="transmembrane region" description="Helical" evidence="13">
    <location>
        <begin position="753"/>
        <end position="771"/>
    </location>
</feature>
<dbReference type="PROSITE" id="PS01124">
    <property type="entry name" value="HTH_ARAC_FAMILY_2"/>
    <property type="match status" value="1"/>
</dbReference>
<dbReference type="Pfam" id="PF00512">
    <property type="entry name" value="HisKA"/>
    <property type="match status" value="1"/>
</dbReference>
<dbReference type="InterPro" id="IPR005467">
    <property type="entry name" value="His_kinase_dom"/>
</dbReference>
<comment type="catalytic activity">
    <reaction evidence="1">
        <text>ATP + protein L-histidine = ADP + protein N-phospho-L-histidine.</text>
        <dbReference type="EC" id="2.7.13.3"/>
    </reaction>
</comment>
<dbReference type="Gene3D" id="3.30.565.10">
    <property type="entry name" value="Histidine kinase-like ATPase, C-terminal domain"/>
    <property type="match status" value="1"/>
</dbReference>
<evidence type="ECO:0000259" key="16">
    <source>
        <dbReference type="PROSITE" id="PS50109"/>
    </source>
</evidence>
<dbReference type="Pfam" id="PF07494">
    <property type="entry name" value="Reg_prop"/>
    <property type="match status" value="4"/>
</dbReference>
<dbReference type="InterPro" id="IPR015943">
    <property type="entry name" value="WD40/YVTN_repeat-like_dom_sf"/>
</dbReference>
<feature type="domain" description="Histidine kinase" evidence="16">
    <location>
        <begin position="807"/>
        <end position="1021"/>
    </location>
</feature>
<dbReference type="PROSITE" id="PS50109">
    <property type="entry name" value="HIS_KIN"/>
    <property type="match status" value="1"/>
</dbReference>
<dbReference type="SUPFAM" id="SSF52172">
    <property type="entry name" value="CheY-like"/>
    <property type="match status" value="1"/>
</dbReference>
<dbReference type="GO" id="GO:0003700">
    <property type="term" value="F:DNA-binding transcription factor activity"/>
    <property type="evidence" value="ECO:0007669"/>
    <property type="project" value="InterPro"/>
</dbReference>
<dbReference type="InterPro" id="IPR018060">
    <property type="entry name" value="HTH_AraC"/>
</dbReference>
<keyword evidence="13" id="KW-1133">Transmembrane helix</keyword>
<comment type="caution">
    <text evidence="18">The sequence shown here is derived from an EMBL/GenBank/DDBJ whole genome shotgun (WGS) entry which is preliminary data.</text>
</comment>
<feature type="domain" description="HTH araC/xylS-type" evidence="15">
    <location>
        <begin position="1208"/>
        <end position="1307"/>
    </location>
</feature>
<keyword evidence="13" id="KW-0812">Transmembrane</keyword>
<dbReference type="SUPFAM" id="SSF63829">
    <property type="entry name" value="Calcium-dependent phosphotriesterase"/>
    <property type="match status" value="2"/>
</dbReference>
<dbReference type="SMART" id="SM00448">
    <property type="entry name" value="REC"/>
    <property type="match status" value="1"/>
</dbReference>
<dbReference type="SUPFAM" id="SSF47384">
    <property type="entry name" value="Homodimeric domain of signal transducing histidine kinase"/>
    <property type="match status" value="1"/>
</dbReference>
<dbReference type="InterPro" id="IPR003594">
    <property type="entry name" value="HATPase_dom"/>
</dbReference>
<evidence type="ECO:0000256" key="4">
    <source>
        <dbReference type="ARBA" id="ARBA00022679"/>
    </source>
</evidence>
<keyword evidence="10" id="KW-0238">DNA-binding</keyword>
<dbReference type="Proteomes" id="UP000284120">
    <property type="component" value="Unassembled WGS sequence"/>
</dbReference>
<dbReference type="Pfam" id="PF00072">
    <property type="entry name" value="Response_reg"/>
    <property type="match status" value="1"/>
</dbReference>
<dbReference type="PANTHER" id="PTHR43547">
    <property type="entry name" value="TWO-COMPONENT HISTIDINE KINASE"/>
    <property type="match status" value="1"/>
</dbReference>
<protein>
    <recommendedName>
        <fullName evidence="2">histidine kinase</fullName>
        <ecNumber evidence="2">2.7.13.3</ecNumber>
    </recommendedName>
</protein>
<reference evidence="18 19" key="1">
    <citation type="submission" date="2018-06" db="EMBL/GenBank/DDBJ databases">
        <title>Pedobacter endophyticus sp. nov., an endophytic bacterium isolated from a leaf of Triticum aestivum.</title>
        <authorList>
            <person name="Zhang L."/>
        </authorList>
    </citation>
    <scope>NUCLEOTIDE SEQUENCE [LARGE SCALE GENOMIC DNA]</scope>
    <source>
        <strain evidence="18 19">CM134L-2</strain>
    </source>
</reference>
<dbReference type="Gene3D" id="2.60.40.10">
    <property type="entry name" value="Immunoglobulins"/>
    <property type="match status" value="1"/>
</dbReference>
<feature type="domain" description="Response regulatory" evidence="17">
    <location>
        <begin position="1060"/>
        <end position="1175"/>
    </location>
</feature>
<dbReference type="InterPro" id="IPR003661">
    <property type="entry name" value="HisK_dim/P_dom"/>
</dbReference>
<evidence type="ECO:0000313" key="18">
    <source>
        <dbReference type="EMBL" id="RWU03472.1"/>
    </source>
</evidence>
<dbReference type="OrthoDB" id="717811at2"/>
<keyword evidence="14" id="KW-0732">Signal</keyword>
<dbReference type="SUPFAM" id="SSF46689">
    <property type="entry name" value="Homeodomain-like"/>
    <property type="match status" value="1"/>
</dbReference>
<evidence type="ECO:0000256" key="10">
    <source>
        <dbReference type="ARBA" id="ARBA00023125"/>
    </source>
</evidence>
<dbReference type="InterPro" id="IPR011123">
    <property type="entry name" value="Y_Y_Y"/>
</dbReference>
<evidence type="ECO:0000313" key="19">
    <source>
        <dbReference type="Proteomes" id="UP000284120"/>
    </source>
</evidence>
<dbReference type="CDD" id="cd00082">
    <property type="entry name" value="HisKA"/>
    <property type="match status" value="1"/>
</dbReference>
<dbReference type="InterPro" id="IPR036890">
    <property type="entry name" value="HATPase_C_sf"/>
</dbReference>
<organism evidence="18 19">
    <name type="scientific">Pedobacter chitinilyticus</name>
    <dbReference type="NCBI Taxonomy" id="2233776"/>
    <lineage>
        <taxon>Bacteria</taxon>
        <taxon>Pseudomonadati</taxon>
        <taxon>Bacteroidota</taxon>
        <taxon>Sphingobacteriia</taxon>
        <taxon>Sphingobacteriales</taxon>
        <taxon>Sphingobacteriaceae</taxon>
        <taxon>Pedobacter</taxon>
    </lineage>
</organism>
<feature type="signal peptide" evidence="14">
    <location>
        <begin position="1"/>
        <end position="19"/>
    </location>
</feature>
<dbReference type="GO" id="GO:0000155">
    <property type="term" value="F:phosphorelay sensor kinase activity"/>
    <property type="evidence" value="ECO:0007669"/>
    <property type="project" value="InterPro"/>
</dbReference>
<name>A0A443YIA7_9SPHI</name>
<dbReference type="SMART" id="SM00342">
    <property type="entry name" value="HTH_ARAC"/>
    <property type="match status" value="1"/>
</dbReference>
<evidence type="ECO:0000256" key="1">
    <source>
        <dbReference type="ARBA" id="ARBA00000085"/>
    </source>
</evidence>
<evidence type="ECO:0000256" key="7">
    <source>
        <dbReference type="ARBA" id="ARBA00022840"/>
    </source>
</evidence>
<dbReference type="PRINTS" id="PR00344">
    <property type="entry name" value="BCTRLSENSOR"/>
</dbReference>
<dbReference type="SUPFAM" id="SSF55874">
    <property type="entry name" value="ATPase domain of HSP90 chaperone/DNA topoisomerase II/histidine kinase"/>
    <property type="match status" value="1"/>
</dbReference>
<keyword evidence="4" id="KW-0808">Transferase</keyword>
<keyword evidence="6 18" id="KW-0418">Kinase</keyword>
<dbReference type="FunFam" id="2.60.40.10:FF:000791">
    <property type="entry name" value="Two-component system sensor histidine kinase/response regulator"/>
    <property type="match status" value="1"/>
</dbReference>
<feature type="modified residue" description="4-aspartylphosphate" evidence="12">
    <location>
        <position position="1108"/>
    </location>
</feature>
<evidence type="ECO:0000256" key="14">
    <source>
        <dbReference type="SAM" id="SignalP"/>
    </source>
</evidence>
<dbReference type="PROSITE" id="PS50110">
    <property type="entry name" value="RESPONSE_REGULATORY"/>
    <property type="match status" value="1"/>
</dbReference>
<dbReference type="InterPro" id="IPR004358">
    <property type="entry name" value="Sig_transdc_His_kin-like_C"/>
</dbReference>
<dbReference type="EMBL" id="SAYW01000010">
    <property type="protein sequence ID" value="RWU03472.1"/>
    <property type="molecule type" value="Genomic_DNA"/>
</dbReference>
<keyword evidence="7" id="KW-0067">ATP-binding</keyword>
<dbReference type="Gene3D" id="1.10.287.130">
    <property type="match status" value="1"/>
</dbReference>
<dbReference type="InterPro" id="IPR001789">
    <property type="entry name" value="Sig_transdc_resp-reg_receiver"/>
</dbReference>
<dbReference type="PROSITE" id="PS00041">
    <property type="entry name" value="HTH_ARAC_FAMILY_1"/>
    <property type="match status" value="1"/>
</dbReference>